<evidence type="ECO:0000256" key="2">
    <source>
        <dbReference type="ARBA" id="ARBA00004429"/>
    </source>
</evidence>
<evidence type="ECO:0000256" key="11">
    <source>
        <dbReference type="SAM" id="Phobius"/>
    </source>
</evidence>
<dbReference type="GO" id="GO:0005886">
    <property type="term" value="C:plasma membrane"/>
    <property type="evidence" value="ECO:0007669"/>
    <property type="project" value="UniProtKB-SubCell"/>
</dbReference>
<dbReference type="SUPFAM" id="SSF48452">
    <property type="entry name" value="TPR-like"/>
    <property type="match status" value="1"/>
</dbReference>
<evidence type="ECO:0000256" key="8">
    <source>
        <dbReference type="ARBA" id="ARBA00023136"/>
    </source>
</evidence>
<dbReference type="InterPro" id="IPR011990">
    <property type="entry name" value="TPR-like_helical_dom_sf"/>
</dbReference>
<dbReference type="Gene3D" id="1.25.40.10">
    <property type="entry name" value="Tetratricopeptide repeat domain"/>
    <property type="match status" value="2"/>
</dbReference>
<protein>
    <submittedName>
        <fullName evidence="13">Heme biosynthesis protein HemY</fullName>
    </submittedName>
</protein>
<gene>
    <name evidence="13" type="ORF">B1806_13165</name>
</gene>
<dbReference type="Proteomes" id="UP000307749">
    <property type="component" value="Unassembled WGS sequence"/>
</dbReference>
<evidence type="ECO:0000256" key="4">
    <source>
        <dbReference type="ARBA" id="ARBA00022475"/>
    </source>
</evidence>
<evidence type="ECO:0000256" key="1">
    <source>
        <dbReference type="ARBA" id="ARBA00002962"/>
    </source>
</evidence>
<proteinExistence type="predicted"/>
<dbReference type="GO" id="GO:0006779">
    <property type="term" value="P:porphyrin-containing compound biosynthetic process"/>
    <property type="evidence" value="ECO:0007669"/>
    <property type="project" value="UniProtKB-KW"/>
</dbReference>
<reference evidence="13 14" key="1">
    <citation type="submission" date="2017-02" db="EMBL/GenBank/DDBJ databases">
        <title>Whole genome sequencing of Metallibacterium scheffleri DSM 24874 (T).</title>
        <authorList>
            <person name="Kumar S."/>
            <person name="Patil P."/>
            <person name="Patil P.B."/>
        </authorList>
    </citation>
    <scope>NUCLEOTIDE SEQUENCE [LARGE SCALE GENOMIC DNA]</scope>
    <source>
        <strain evidence="13 14">DSM 24874</strain>
    </source>
</reference>
<dbReference type="OrthoDB" id="7053339at2"/>
<keyword evidence="6 11" id="KW-0812">Transmembrane</keyword>
<feature type="compositionally biased region" description="Polar residues" evidence="10">
    <location>
        <begin position="386"/>
        <end position="395"/>
    </location>
</feature>
<dbReference type="RefSeq" id="WP_081125975.1">
    <property type="nucleotide sequence ID" value="NZ_DAHXOC010000030.1"/>
</dbReference>
<comment type="subcellular location">
    <subcellularLocation>
        <location evidence="2">Cell inner membrane</location>
        <topology evidence="2">Multi-pass membrane protein</topology>
    </subcellularLocation>
</comment>
<dbReference type="InterPro" id="IPR005254">
    <property type="entry name" value="Heme_biosyn_assoc_TPR_pro"/>
</dbReference>
<evidence type="ECO:0000256" key="7">
    <source>
        <dbReference type="ARBA" id="ARBA00022989"/>
    </source>
</evidence>
<evidence type="ECO:0000313" key="13">
    <source>
        <dbReference type="EMBL" id="THD08328.1"/>
    </source>
</evidence>
<evidence type="ECO:0000256" key="10">
    <source>
        <dbReference type="SAM" id="MobiDB-lite"/>
    </source>
</evidence>
<dbReference type="SMART" id="SM00028">
    <property type="entry name" value="TPR"/>
    <property type="match status" value="3"/>
</dbReference>
<evidence type="ECO:0000256" key="5">
    <source>
        <dbReference type="ARBA" id="ARBA00022519"/>
    </source>
</evidence>
<keyword evidence="5" id="KW-0997">Cell inner membrane</keyword>
<dbReference type="Pfam" id="PF13181">
    <property type="entry name" value="TPR_8"/>
    <property type="match status" value="1"/>
</dbReference>
<comment type="pathway">
    <text evidence="3">Porphyrin-containing compound metabolism; protoheme biosynthesis.</text>
</comment>
<organism evidence="13 14">
    <name type="scientific">Metallibacterium scheffleri</name>
    <dbReference type="NCBI Taxonomy" id="993689"/>
    <lineage>
        <taxon>Bacteria</taxon>
        <taxon>Pseudomonadati</taxon>
        <taxon>Pseudomonadota</taxon>
        <taxon>Gammaproteobacteria</taxon>
        <taxon>Lysobacterales</taxon>
        <taxon>Rhodanobacteraceae</taxon>
        <taxon>Metallibacterium</taxon>
    </lineage>
</organism>
<evidence type="ECO:0000259" key="12">
    <source>
        <dbReference type="Pfam" id="PF07219"/>
    </source>
</evidence>
<dbReference type="InterPro" id="IPR010817">
    <property type="entry name" value="HemY_N"/>
</dbReference>
<dbReference type="InterPro" id="IPR019734">
    <property type="entry name" value="TPR_rpt"/>
</dbReference>
<comment type="function">
    <text evidence="1">Involved in a late step of protoheme IX synthesis.</text>
</comment>
<feature type="compositionally biased region" description="Basic and acidic residues" evidence="10">
    <location>
        <begin position="404"/>
        <end position="416"/>
    </location>
</feature>
<name>A0A4S3KJ14_9GAMM</name>
<evidence type="ECO:0000313" key="14">
    <source>
        <dbReference type="Proteomes" id="UP000307749"/>
    </source>
</evidence>
<dbReference type="GO" id="GO:0042168">
    <property type="term" value="P:heme metabolic process"/>
    <property type="evidence" value="ECO:0007669"/>
    <property type="project" value="InterPro"/>
</dbReference>
<dbReference type="UniPathway" id="UPA00252"/>
<evidence type="ECO:0000256" key="6">
    <source>
        <dbReference type="ARBA" id="ARBA00022692"/>
    </source>
</evidence>
<feature type="domain" description="HemY N-terminal" evidence="12">
    <location>
        <begin position="29"/>
        <end position="128"/>
    </location>
</feature>
<sequence>MTLWRWALWLLLVALVAGLGWHALASDPGYVLLRFHGWQLESTVVALALLILLLWIVLGLAWRLLRWPFGAMSRRHRRMSRKRFSEGLIALIEGRHGEAQRALTRAARFGPLRAPALLAEAEAAYRRGEATRALEALDEASQQAPRAARVLRARVLRREGRAEEALALLVPAAESQQLPPAGWVELAEAALAAGRTDRARSALEPLRASAALSANAYAELEARVLAQSIAETHGAGAINALWADLSRAQRRPPGVVAAYARRAAQFGAGLAAMDEIETALARHWDPQLLDAWAELGEPDTLPVRLQRAEHWLEAHPNDAALLTAIGQLQLGLRRPGAAREALQRALGLAPSARGWELLGMALQALGEHADACHALLNALRLSQGEASQPLSTPGRMNTRPIAVEQRDEQGLPRLPE</sequence>
<dbReference type="NCBIfam" id="TIGR00540">
    <property type="entry name" value="TPR_hemY_coli"/>
    <property type="match status" value="1"/>
</dbReference>
<evidence type="ECO:0000256" key="9">
    <source>
        <dbReference type="ARBA" id="ARBA00023244"/>
    </source>
</evidence>
<dbReference type="EMBL" id="MWQO01000050">
    <property type="protein sequence ID" value="THD08328.1"/>
    <property type="molecule type" value="Genomic_DNA"/>
</dbReference>
<dbReference type="Pfam" id="PF07219">
    <property type="entry name" value="HemY_N"/>
    <property type="match status" value="1"/>
</dbReference>
<keyword evidence="7 11" id="KW-1133">Transmembrane helix</keyword>
<feature type="transmembrane region" description="Helical" evidence="11">
    <location>
        <begin position="44"/>
        <end position="65"/>
    </location>
</feature>
<dbReference type="AlphaFoldDB" id="A0A4S3KJ14"/>
<evidence type="ECO:0000256" key="3">
    <source>
        <dbReference type="ARBA" id="ARBA00004744"/>
    </source>
</evidence>
<keyword evidence="8 11" id="KW-0472">Membrane</keyword>
<comment type="caution">
    <text evidence="13">The sequence shown here is derived from an EMBL/GenBank/DDBJ whole genome shotgun (WGS) entry which is preliminary data.</text>
</comment>
<dbReference type="STRING" id="993689.GCA_002077135_00551"/>
<keyword evidence="14" id="KW-1185">Reference proteome</keyword>
<accession>A0A4S3KJ14</accession>
<feature type="region of interest" description="Disordered" evidence="10">
    <location>
        <begin position="386"/>
        <end position="416"/>
    </location>
</feature>
<keyword evidence="4" id="KW-1003">Cell membrane</keyword>
<keyword evidence="9" id="KW-0627">Porphyrin biosynthesis</keyword>